<gene>
    <name evidence="2" type="ORF">AD933_01315</name>
</gene>
<feature type="transmembrane region" description="Helical" evidence="1">
    <location>
        <begin position="153"/>
        <end position="173"/>
    </location>
</feature>
<dbReference type="RefSeq" id="WP_061507336.1">
    <property type="nucleotide sequence ID" value="NZ_LHZF01000103.1"/>
</dbReference>
<dbReference type="AlphaFoldDB" id="A0A149S007"/>
<organism evidence="2 3">
    <name type="scientific">Acetobacter malorum</name>
    <dbReference type="NCBI Taxonomy" id="178901"/>
    <lineage>
        <taxon>Bacteria</taxon>
        <taxon>Pseudomonadati</taxon>
        <taxon>Pseudomonadota</taxon>
        <taxon>Alphaproteobacteria</taxon>
        <taxon>Acetobacterales</taxon>
        <taxon>Acetobacteraceae</taxon>
        <taxon>Acetobacter</taxon>
    </lineage>
</organism>
<reference evidence="2 3" key="1">
    <citation type="submission" date="2015-06" db="EMBL/GenBank/DDBJ databases">
        <title>Improved classification and identification of acetic acid bacteria using matrix-assisted laser desorption/ionization time-of-flight mass spectrometry; Gluconobacter nephelii and Gluconobacter uchimurae are later heterotypic synonyms of Gluconobacter japonicus and Gluconobacter oxydans, respectively.</title>
        <authorList>
            <person name="Li L."/>
            <person name="Cleenwerck I."/>
            <person name="De Vuyst L."/>
            <person name="Vandamme P."/>
        </authorList>
    </citation>
    <scope>NUCLEOTIDE SEQUENCE [LARGE SCALE GENOMIC DNA]</scope>
    <source>
        <strain evidence="2 3">LMG 1552</strain>
    </source>
</reference>
<feature type="transmembrane region" description="Helical" evidence="1">
    <location>
        <begin position="123"/>
        <end position="141"/>
    </location>
</feature>
<dbReference type="EMBL" id="LHZF01000103">
    <property type="protein sequence ID" value="KXV20026.1"/>
    <property type="molecule type" value="Genomic_DNA"/>
</dbReference>
<keyword evidence="1" id="KW-0472">Membrane</keyword>
<name>A0A149S007_9PROT</name>
<accession>A0A149S007</accession>
<dbReference type="Proteomes" id="UP000075526">
    <property type="component" value="Unassembled WGS sequence"/>
</dbReference>
<feature type="transmembrane region" description="Helical" evidence="1">
    <location>
        <begin position="44"/>
        <end position="67"/>
    </location>
</feature>
<dbReference type="PATRIC" id="fig|178901.13.peg.510"/>
<feature type="transmembrane region" description="Helical" evidence="1">
    <location>
        <begin position="79"/>
        <end position="102"/>
    </location>
</feature>
<evidence type="ECO:0000313" key="3">
    <source>
        <dbReference type="Proteomes" id="UP000075526"/>
    </source>
</evidence>
<evidence type="ECO:0000313" key="2">
    <source>
        <dbReference type="EMBL" id="KXV20026.1"/>
    </source>
</evidence>
<protein>
    <submittedName>
        <fullName evidence="2">Uncharacterized protein</fullName>
    </submittedName>
</protein>
<keyword evidence="1" id="KW-1133">Transmembrane helix</keyword>
<sequence>MITKMDIIKFIYKERTLICSLSIGFFFSIKILMKNWILSYDKIIINFTIIIISDFLLPFSCFLWVATGSFFEKMGFLDLIGILIGVLGASNCIVYFFALKYIKKPFVYSYKDLENDKKRYQNFFDGVYIFSALVIAIIAAYEKIKKYDDINTLTYLSVISAFVFVPRVCKFLLEINKFKMIKSLLRD</sequence>
<evidence type="ECO:0000256" key="1">
    <source>
        <dbReference type="SAM" id="Phobius"/>
    </source>
</evidence>
<comment type="caution">
    <text evidence="2">The sequence shown here is derived from an EMBL/GenBank/DDBJ whole genome shotgun (WGS) entry which is preliminary data.</text>
</comment>
<keyword evidence="1" id="KW-0812">Transmembrane</keyword>
<proteinExistence type="predicted"/>